<organism evidence="6 7">
    <name type="scientific">Momordica charantia</name>
    <name type="common">Bitter gourd</name>
    <name type="synonym">Balsam pear</name>
    <dbReference type="NCBI Taxonomy" id="3673"/>
    <lineage>
        <taxon>Eukaryota</taxon>
        <taxon>Viridiplantae</taxon>
        <taxon>Streptophyta</taxon>
        <taxon>Embryophyta</taxon>
        <taxon>Tracheophyta</taxon>
        <taxon>Spermatophyta</taxon>
        <taxon>Magnoliopsida</taxon>
        <taxon>eudicotyledons</taxon>
        <taxon>Gunneridae</taxon>
        <taxon>Pentapetalae</taxon>
        <taxon>rosids</taxon>
        <taxon>fabids</taxon>
        <taxon>Cucurbitales</taxon>
        <taxon>Cucurbitaceae</taxon>
        <taxon>Momordiceae</taxon>
        <taxon>Momordica</taxon>
    </lineage>
</organism>
<feature type="domain" description="NAC" evidence="5">
    <location>
        <begin position="12"/>
        <end position="173"/>
    </location>
</feature>
<dbReference type="GO" id="GO:0006355">
    <property type="term" value="P:regulation of DNA-templated transcription"/>
    <property type="evidence" value="ECO:0007669"/>
    <property type="project" value="InterPro"/>
</dbReference>
<keyword evidence="1" id="KW-0805">Transcription regulation</keyword>
<dbReference type="Pfam" id="PF02365">
    <property type="entry name" value="NAM"/>
    <property type="match status" value="1"/>
</dbReference>
<reference evidence="7" key="1">
    <citation type="submission" date="2025-08" db="UniProtKB">
        <authorList>
            <consortium name="RefSeq"/>
        </authorList>
    </citation>
    <scope>IDENTIFICATION</scope>
    <source>
        <strain evidence="7">OHB3-1</strain>
    </source>
</reference>
<evidence type="ECO:0000256" key="3">
    <source>
        <dbReference type="ARBA" id="ARBA00023163"/>
    </source>
</evidence>
<dbReference type="GO" id="GO:0003677">
    <property type="term" value="F:DNA binding"/>
    <property type="evidence" value="ECO:0007669"/>
    <property type="project" value="UniProtKB-KW"/>
</dbReference>
<evidence type="ECO:0000259" key="5">
    <source>
        <dbReference type="PROSITE" id="PS51005"/>
    </source>
</evidence>
<evidence type="ECO:0000313" key="7">
    <source>
        <dbReference type="RefSeq" id="XP_022156666.1"/>
    </source>
</evidence>
<evidence type="ECO:0000256" key="1">
    <source>
        <dbReference type="ARBA" id="ARBA00023015"/>
    </source>
</evidence>
<keyword evidence="4" id="KW-0539">Nucleus</keyword>
<dbReference type="Gene3D" id="2.170.150.80">
    <property type="entry name" value="NAC domain"/>
    <property type="match status" value="1"/>
</dbReference>
<proteinExistence type="predicted"/>
<dbReference type="OrthoDB" id="1877845at2759"/>
<name>A0A6J1DVM4_MOMCH</name>
<keyword evidence="2" id="KW-0238">DNA-binding</keyword>
<evidence type="ECO:0000256" key="2">
    <source>
        <dbReference type="ARBA" id="ARBA00023125"/>
    </source>
</evidence>
<dbReference type="SUPFAM" id="SSF101941">
    <property type="entry name" value="NAC domain"/>
    <property type="match status" value="1"/>
</dbReference>
<dbReference type="InterPro" id="IPR003441">
    <property type="entry name" value="NAC-dom"/>
</dbReference>
<dbReference type="GeneID" id="111023517"/>
<dbReference type="PROSITE" id="PS51005">
    <property type="entry name" value="NAC"/>
    <property type="match status" value="1"/>
</dbReference>
<dbReference type="AlphaFoldDB" id="A0A6J1DVM4"/>
<dbReference type="InterPro" id="IPR036093">
    <property type="entry name" value="NAC_dom_sf"/>
</dbReference>
<accession>A0A6J1DVM4</accession>
<dbReference type="GO" id="GO:0048731">
    <property type="term" value="P:system development"/>
    <property type="evidence" value="ECO:0007669"/>
    <property type="project" value="TreeGrafter"/>
</dbReference>
<keyword evidence="6" id="KW-1185">Reference proteome</keyword>
<dbReference type="PANTHER" id="PTHR31719:SF85">
    <property type="entry name" value="NAC DOMAIN-CONTAINING PROTEIN"/>
    <property type="match status" value="1"/>
</dbReference>
<evidence type="ECO:0000313" key="6">
    <source>
        <dbReference type="Proteomes" id="UP000504603"/>
    </source>
</evidence>
<dbReference type="PANTHER" id="PTHR31719">
    <property type="entry name" value="NAC TRANSCRIPTION FACTOR 56"/>
    <property type="match status" value="1"/>
</dbReference>
<protein>
    <submittedName>
        <fullName evidence="7">NAC domain-containing protein 104-like</fullName>
    </submittedName>
</protein>
<dbReference type="Proteomes" id="UP000504603">
    <property type="component" value="Unplaced"/>
</dbReference>
<evidence type="ECO:0000256" key="4">
    <source>
        <dbReference type="ARBA" id="ARBA00023242"/>
    </source>
</evidence>
<dbReference type="RefSeq" id="XP_022156666.1">
    <property type="nucleotide sequence ID" value="XM_022300974.1"/>
</dbReference>
<gene>
    <name evidence="7" type="primary">LOC111023517</name>
</gene>
<dbReference type="KEGG" id="mcha:111023517"/>
<sequence>MEANSGNRVSFLPPGLRFCPSDEDLVLHFLYHKASLSPTDHFSISFIPHLQLHLYNPWQFHGKALSNGANVHYFFSTVTELESRSATENGYWKDVLMDEPIVCSGSGDEVGIKKYHIFFVRDGPTKAAIQTNWVMQEYRIYTYLLSTHGPSQNVLPKTKSDFGLWVLCRVFEAKENGERSIFSYEEDEDNESELSYLDEMYLSLDDI</sequence>
<keyword evidence="3" id="KW-0804">Transcription</keyword>